<protein>
    <recommendedName>
        <fullName evidence="1">Luciferase domain-containing protein</fullName>
    </recommendedName>
</protein>
<dbReference type="Pfam" id="PF17648">
    <property type="entry name" value="Luciferase"/>
    <property type="match status" value="1"/>
</dbReference>
<dbReference type="OMA" id="VEYRISH"/>
<accession>M5G4N1</accession>
<dbReference type="Proteomes" id="UP000030653">
    <property type="component" value="Unassembled WGS sequence"/>
</dbReference>
<feature type="non-terminal residue" evidence="2">
    <location>
        <position position="1"/>
    </location>
</feature>
<keyword evidence="3" id="KW-1185">Reference proteome</keyword>
<proteinExistence type="predicted"/>
<reference evidence="2 3" key="1">
    <citation type="journal article" date="2012" name="Science">
        <title>The Paleozoic origin of enzymatic lignin decomposition reconstructed from 31 fungal genomes.</title>
        <authorList>
            <person name="Floudas D."/>
            <person name="Binder M."/>
            <person name="Riley R."/>
            <person name="Barry K."/>
            <person name="Blanchette R.A."/>
            <person name="Henrissat B."/>
            <person name="Martinez A.T."/>
            <person name="Otillar R."/>
            <person name="Spatafora J.W."/>
            <person name="Yadav J.S."/>
            <person name="Aerts A."/>
            <person name="Benoit I."/>
            <person name="Boyd A."/>
            <person name="Carlson A."/>
            <person name="Copeland A."/>
            <person name="Coutinho P.M."/>
            <person name="de Vries R.P."/>
            <person name="Ferreira P."/>
            <person name="Findley K."/>
            <person name="Foster B."/>
            <person name="Gaskell J."/>
            <person name="Glotzer D."/>
            <person name="Gorecki P."/>
            <person name="Heitman J."/>
            <person name="Hesse C."/>
            <person name="Hori C."/>
            <person name="Igarashi K."/>
            <person name="Jurgens J.A."/>
            <person name="Kallen N."/>
            <person name="Kersten P."/>
            <person name="Kohler A."/>
            <person name="Kuees U."/>
            <person name="Kumar T.K.A."/>
            <person name="Kuo A."/>
            <person name="LaButti K."/>
            <person name="Larrondo L.F."/>
            <person name="Lindquist E."/>
            <person name="Ling A."/>
            <person name="Lombard V."/>
            <person name="Lucas S."/>
            <person name="Lundell T."/>
            <person name="Martin R."/>
            <person name="McLaughlin D.J."/>
            <person name="Morgenstern I."/>
            <person name="Morin E."/>
            <person name="Murat C."/>
            <person name="Nagy L.G."/>
            <person name="Nolan M."/>
            <person name="Ohm R.A."/>
            <person name="Patyshakuliyeva A."/>
            <person name="Rokas A."/>
            <person name="Ruiz-Duenas F.J."/>
            <person name="Sabat G."/>
            <person name="Salamov A."/>
            <person name="Samejima M."/>
            <person name="Schmutz J."/>
            <person name="Slot J.C."/>
            <person name="St John F."/>
            <person name="Stenlid J."/>
            <person name="Sun H."/>
            <person name="Sun S."/>
            <person name="Syed K."/>
            <person name="Tsang A."/>
            <person name="Wiebenga A."/>
            <person name="Young D."/>
            <person name="Pisabarro A."/>
            <person name="Eastwood D.C."/>
            <person name="Martin F."/>
            <person name="Cullen D."/>
            <person name="Grigoriev I.V."/>
            <person name="Hibbett D.S."/>
        </authorList>
    </citation>
    <scope>NUCLEOTIDE SEQUENCE [LARGE SCALE GENOMIC DNA]</scope>
    <source>
        <strain evidence="2 3">DJM-731 SS1</strain>
    </source>
</reference>
<organism evidence="2 3">
    <name type="scientific">Dacryopinax primogenitus (strain DJM 731)</name>
    <name type="common">Brown rot fungus</name>
    <dbReference type="NCBI Taxonomy" id="1858805"/>
    <lineage>
        <taxon>Eukaryota</taxon>
        <taxon>Fungi</taxon>
        <taxon>Dikarya</taxon>
        <taxon>Basidiomycota</taxon>
        <taxon>Agaricomycotina</taxon>
        <taxon>Dacrymycetes</taxon>
        <taxon>Dacrymycetales</taxon>
        <taxon>Dacrymycetaceae</taxon>
        <taxon>Dacryopinax</taxon>
    </lineage>
</organism>
<dbReference type="InterPro" id="IPR040841">
    <property type="entry name" value="Luciferase_dom"/>
</dbReference>
<gene>
    <name evidence="2" type="ORF">DACRYDRAFT_27365</name>
</gene>
<dbReference type="PANTHER" id="PTHR38695:SF1">
    <property type="entry name" value="AMINO ACID PERMEASE_ SLC12A DOMAIN-CONTAINING PROTEIN"/>
    <property type="match status" value="1"/>
</dbReference>
<dbReference type="RefSeq" id="XP_040625585.1">
    <property type="nucleotide sequence ID" value="XM_040774294.1"/>
</dbReference>
<feature type="non-terminal residue" evidence="2">
    <location>
        <position position="85"/>
    </location>
</feature>
<evidence type="ECO:0000259" key="1">
    <source>
        <dbReference type="Pfam" id="PF17648"/>
    </source>
</evidence>
<name>M5G4N1_DACPD</name>
<dbReference type="InterPro" id="IPR048273">
    <property type="entry name" value="Luciferase"/>
</dbReference>
<sequence length="85" mass="9073">SPEAFSTPYEFVHLHGGEGSLHLILAPLDAALAVERGWAVRFPLAGAGSWVGHAEGRVLVYAPRDEGEVTVVKQLVNAGYQYLTG</sequence>
<dbReference type="HOGENOM" id="CLU_063954_4_1_1"/>
<feature type="domain" description="Luciferase" evidence="1">
    <location>
        <begin position="10"/>
        <end position="78"/>
    </location>
</feature>
<evidence type="ECO:0000313" key="3">
    <source>
        <dbReference type="Proteomes" id="UP000030653"/>
    </source>
</evidence>
<dbReference type="EMBL" id="JH795872">
    <property type="protein sequence ID" value="EJT98687.1"/>
    <property type="molecule type" value="Genomic_DNA"/>
</dbReference>
<dbReference type="GeneID" id="63689356"/>
<dbReference type="PANTHER" id="PTHR38695">
    <property type="entry name" value="AMINO ACID PERMEASE_ SLC12A DOMAIN-CONTAINING PROTEIN"/>
    <property type="match status" value="1"/>
</dbReference>
<dbReference type="AlphaFoldDB" id="M5G4N1"/>
<evidence type="ECO:0000313" key="2">
    <source>
        <dbReference type="EMBL" id="EJT98687.1"/>
    </source>
</evidence>
<dbReference type="OrthoDB" id="5358398at2759"/>